<keyword evidence="2" id="KW-0472">Membrane</keyword>
<feature type="transmembrane region" description="Helical" evidence="2">
    <location>
        <begin position="149"/>
        <end position="175"/>
    </location>
</feature>
<reference evidence="3" key="1">
    <citation type="submission" date="2022-08" db="EMBL/GenBank/DDBJ databases">
        <title>Novel sulphate-reducing endosymbionts in the free-living metamonad Anaeramoeba.</title>
        <authorList>
            <person name="Jerlstrom-Hultqvist J."/>
            <person name="Cepicka I."/>
            <person name="Gallot-Lavallee L."/>
            <person name="Salas-Leiva D."/>
            <person name="Curtis B.A."/>
            <person name="Zahonova K."/>
            <person name="Pipaliya S."/>
            <person name="Dacks J."/>
            <person name="Roger A.J."/>
        </authorList>
    </citation>
    <scope>NUCLEOTIDE SEQUENCE</scope>
    <source>
        <strain evidence="3">Busselton2</strain>
    </source>
</reference>
<accession>A0AAV7Y302</accession>
<evidence type="ECO:0000256" key="1">
    <source>
        <dbReference type="SAM" id="MobiDB-lite"/>
    </source>
</evidence>
<feature type="region of interest" description="Disordered" evidence="1">
    <location>
        <begin position="194"/>
        <end position="226"/>
    </location>
</feature>
<dbReference type="AlphaFoldDB" id="A0AAV7Y302"/>
<evidence type="ECO:0000256" key="2">
    <source>
        <dbReference type="SAM" id="Phobius"/>
    </source>
</evidence>
<keyword evidence="2" id="KW-1133">Transmembrane helix</keyword>
<sequence>MILSEVKVWLPVMSMLLLVSLFIIAIALHWLVHSYLPLKNSLEKHECTLIDKSYEKKVVCETKSKYTSSFSVEYTYKSNGYTEDSCNFGRYYTVKYQTQRFDLRKPKCSEYTDPDLDFYNKFSRNKSYECWVFKDKPEMSTLDYPLTNYALSALLWIPGLMFFCGIPYIFCTQLVDWERIKKGRRIQFRRNNIEMVPTKSGSGSHNKKKKKRSNYGKKKRKKTRKIRTRFLGNRSREKKRSFFGQIRTESLKYFITLNKNSELQDSFSTEKKKCKNKKYTQSQQKHQKTIFLFKKHVLWKIEKRFETLKKHFNNFLNKID</sequence>
<protein>
    <submittedName>
        <fullName evidence="3">Uncharacterized protein</fullName>
    </submittedName>
</protein>
<comment type="caution">
    <text evidence="3">The sequence shown here is derived from an EMBL/GenBank/DDBJ whole genome shotgun (WGS) entry which is preliminary data.</text>
</comment>
<dbReference type="Proteomes" id="UP001146793">
    <property type="component" value="Unassembled WGS sequence"/>
</dbReference>
<evidence type="ECO:0000313" key="3">
    <source>
        <dbReference type="EMBL" id="KAJ3424133.1"/>
    </source>
</evidence>
<feature type="transmembrane region" description="Helical" evidence="2">
    <location>
        <begin position="12"/>
        <end position="32"/>
    </location>
</feature>
<feature type="compositionally biased region" description="Basic residues" evidence="1">
    <location>
        <begin position="205"/>
        <end position="226"/>
    </location>
</feature>
<name>A0AAV7Y302_9EUKA</name>
<organism evidence="3 4">
    <name type="scientific">Anaeramoeba flamelloides</name>
    <dbReference type="NCBI Taxonomy" id="1746091"/>
    <lineage>
        <taxon>Eukaryota</taxon>
        <taxon>Metamonada</taxon>
        <taxon>Anaeramoebidae</taxon>
        <taxon>Anaeramoeba</taxon>
    </lineage>
</organism>
<gene>
    <name evidence="3" type="ORF">M0812_29766</name>
</gene>
<keyword evidence="2" id="KW-0812">Transmembrane</keyword>
<dbReference type="EMBL" id="JANTQA010000075">
    <property type="protein sequence ID" value="KAJ3424133.1"/>
    <property type="molecule type" value="Genomic_DNA"/>
</dbReference>
<proteinExistence type="predicted"/>
<evidence type="ECO:0000313" key="4">
    <source>
        <dbReference type="Proteomes" id="UP001146793"/>
    </source>
</evidence>